<name>A0A128EWK3_9GAMM</name>
<dbReference type="InterPro" id="IPR008964">
    <property type="entry name" value="Invasin/intimin_cell_adhesion"/>
</dbReference>
<dbReference type="OrthoDB" id="6268698at2"/>
<protein>
    <submittedName>
        <fullName evidence="2">Bacterial Ig-like domain (Group 2)</fullName>
    </submittedName>
</protein>
<dbReference type="SMART" id="SM00635">
    <property type="entry name" value="BID_2"/>
    <property type="match status" value="1"/>
</dbReference>
<dbReference type="AlphaFoldDB" id="A0A128EWK3"/>
<dbReference type="Gene3D" id="2.60.40.1080">
    <property type="match status" value="1"/>
</dbReference>
<sequence length="290" mass="29883">MRFNLVVPAVLLPLFTACKDDNITYTSGSGTGTSSSSTLAHIDVTPSSVTAFTNQSFKAVGRYSDGTEADITNDVSWSSSNSAVADLDSNGLATFSNAGTVNITASLSGVTSSASSLTVVASVVCGHTFGSAYSSSVNNSDNTIASGACLKIAQDSSNNWFTSAPSLAAVDALDITFLSESEIGDGVSGPSGGRFMLFNWFDSREWCEKLASISFAGRTDWAVATNTQLSGLFTALGNMYTGYGWPVGNYSYWSATASGSNYDSISLLDGSSAPNGPVATSYSSCISTST</sequence>
<evidence type="ECO:0000259" key="1">
    <source>
        <dbReference type="SMART" id="SM00635"/>
    </source>
</evidence>
<organism evidence="2 3">
    <name type="scientific">Grimontia celer</name>
    <dbReference type="NCBI Taxonomy" id="1796497"/>
    <lineage>
        <taxon>Bacteria</taxon>
        <taxon>Pseudomonadati</taxon>
        <taxon>Pseudomonadota</taxon>
        <taxon>Gammaproteobacteria</taxon>
        <taxon>Vibrionales</taxon>
        <taxon>Vibrionaceae</taxon>
        <taxon>Grimontia</taxon>
    </lineage>
</organism>
<gene>
    <name evidence="2" type="ORF">GCE9029_01154</name>
</gene>
<dbReference type="STRING" id="1796497.GCE9029_01154"/>
<evidence type="ECO:0000313" key="3">
    <source>
        <dbReference type="Proteomes" id="UP000071641"/>
    </source>
</evidence>
<feature type="domain" description="BIG2" evidence="1">
    <location>
        <begin position="38"/>
        <end position="117"/>
    </location>
</feature>
<keyword evidence="3" id="KW-1185">Reference proteome</keyword>
<dbReference type="PROSITE" id="PS51257">
    <property type="entry name" value="PROKAR_LIPOPROTEIN"/>
    <property type="match status" value="1"/>
</dbReference>
<evidence type="ECO:0000313" key="2">
    <source>
        <dbReference type="EMBL" id="CZF78937.1"/>
    </source>
</evidence>
<reference evidence="3" key="1">
    <citation type="submission" date="2016-02" db="EMBL/GenBank/DDBJ databases">
        <authorList>
            <person name="Rodrigo-Torres Lidia"/>
            <person name="Arahal R.David."/>
        </authorList>
    </citation>
    <scope>NUCLEOTIDE SEQUENCE [LARGE SCALE GENOMIC DNA]</scope>
    <source>
        <strain evidence="3">CECT 9029</strain>
    </source>
</reference>
<proteinExistence type="predicted"/>
<dbReference type="Pfam" id="PF02368">
    <property type="entry name" value="Big_2"/>
    <property type="match status" value="1"/>
</dbReference>
<dbReference type="RefSeq" id="WP_062661603.1">
    <property type="nucleotide sequence ID" value="NZ_FIZX01000001.1"/>
</dbReference>
<dbReference type="Proteomes" id="UP000071641">
    <property type="component" value="Unassembled WGS sequence"/>
</dbReference>
<dbReference type="InterPro" id="IPR003343">
    <property type="entry name" value="Big_2"/>
</dbReference>
<dbReference type="SUPFAM" id="SSF49373">
    <property type="entry name" value="Invasin/intimin cell-adhesion fragments"/>
    <property type="match status" value="1"/>
</dbReference>
<dbReference type="EMBL" id="FIZX01000001">
    <property type="protein sequence ID" value="CZF78937.1"/>
    <property type="molecule type" value="Genomic_DNA"/>
</dbReference>
<accession>A0A128EWK3</accession>